<keyword evidence="2" id="KW-1185">Reference proteome</keyword>
<reference evidence="2" key="1">
    <citation type="journal article" date="2016" name="Proc. Natl. Acad. Sci. U.S.A.">
        <title>Comparative genomics of biotechnologically important yeasts.</title>
        <authorList>
            <person name="Riley R."/>
            <person name="Haridas S."/>
            <person name="Wolfe K.H."/>
            <person name="Lopes M.R."/>
            <person name="Hittinger C.T."/>
            <person name="Goeker M."/>
            <person name="Salamov A.A."/>
            <person name="Wisecaver J.H."/>
            <person name="Long T.M."/>
            <person name="Calvey C.H."/>
            <person name="Aerts A.L."/>
            <person name="Barry K.W."/>
            <person name="Choi C."/>
            <person name="Clum A."/>
            <person name="Coughlan A.Y."/>
            <person name="Deshpande S."/>
            <person name="Douglass A.P."/>
            <person name="Hanson S.J."/>
            <person name="Klenk H.-P."/>
            <person name="LaButti K.M."/>
            <person name="Lapidus A."/>
            <person name="Lindquist E.A."/>
            <person name="Lipzen A.M."/>
            <person name="Meier-Kolthoff J.P."/>
            <person name="Ohm R.A."/>
            <person name="Otillar R.P."/>
            <person name="Pangilinan J.L."/>
            <person name="Peng Y."/>
            <person name="Rokas A."/>
            <person name="Rosa C.A."/>
            <person name="Scheuner C."/>
            <person name="Sibirny A.A."/>
            <person name="Slot J.C."/>
            <person name="Stielow J.B."/>
            <person name="Sun H."/>
            <person name="Kurtzman C.P."/>
            <person name="Blackwell M."/>
            <person name="Grigoriev I.V."/>
            <person name="Jeffries T.W."/>
        </authorList>
    </citation>
    <scope>NUCLEOTIDE SEQUENCE [LARGE SCALE GENOMIC DNA]</scope>
    <source>
        <strain evidence="2">NRRL Y-1626</strain>
    </source>
</reference>
<comment type="caution">
    <text evidence="1">The sequence shown here is derived from an EMBL/GenBank/DDBJ whole genome shotgun (WGS) entry which is preliminary data.</text>
</comment>
<organism evidence="1 2">
    <name type="scientific">Hanseniaspora valbyensis NRRL Y-1626</name>
    <dbReference type="NCBI Taxonomy" id="766949"/>
    <lineage>
        <taxon>Eukaryota</taxon>
        <taxon>Fungi</taxon>
        <taxon>Dikarya</taxon>
        <taxon>Ascomycota</taxon>
        <taxon>Saccharomycotina</taxon>
        <taxon>Saccharomycetes</taxon>
        <taxon>Saccharomycodales</taxon>
        <taxon>Saccharomycodaceae</taxon>
        <taxon>Hanseniaspora</taxon>
    </lineage>
</organism>
<gene>
    <name evidence="1" type="ORF">HANVADRAFT_1805</name>
</gene>
<evidence type="ECO:0000313" key="2">
    <source>
        <dbReference type="Proteomes" id="UP000092321"/>
    </source>
</evidence>
<feature type="non-terminal residue" evidence="1">
    <location>
        <position position="394"/>
    </location>
</feature>
<proteinExistence type="predicted"/>
<evidence type="ECO:0000313" key="1">
    <source>
        <dbReference type="EMBL" id="OBA27268.1"/>
    </source>
</evidence>
<accession>A0A1B7TEY6</accession>
<name>A0A1B7TEY6_9ASCO</name>
<dbReference type="Proteomes" id="UP000092321">
    <property type="component" value="Unassembled WGS sequence"/>
</dbReference>
<dbReference type="EMBL" id="LXPE01000009">
    <property type="protein sequence ID" value="OBA27268.1"/>
    <property type="molecule type" value="Genomic_DNA"/>
</dbReference>
<feature type="non-terminal residue" evidence="1">
    <location>
        <position position="1"/>
    </location>
</feature>
<sequence>FNFNPNENIKPENELELKEDISVEDVPIETLSLEDIPMEELFKCFEIVLNQSKNSCSGLLDYSKKILQKVFPDKKLNLNCKFPHISPSFNFFIKCSCSNIGYKLKCPFKVTFRRDLQTGIFGYCSDQRFTCLECTCKDNLNKNGLKAIFKIDFEYIENDFLNDSKHLNANDLLLNNYNKLMSKYKFLHQEKKTIEKDEVNELEDVALKEIRHDYYKFFSTLEFKIPDFGSSMEYFRSLLLPKLIANNIIRDFKVNIIPQKPKSRVVFIGCNCQLKLKYSKTSSSSTYKLDESFDNCFVCDCMEGKWFKRIKTTFDIQYYLEKKNTDQETENSTPDVDYIDFLSNEKKASEFNKIRPITPIHDPNYCEWCLDLRLIEKSINEMLNNKISCSLSPL</sequence>
<protein>
    <submittedName>
        <fullName evidence="1">Uncharacterized protein</fullName>
    </submittedName>
</protein>
<dbReference type="AlphaFoldDB" id="A0A1B7TEY6"/>